<dbReference type="PROSITE" id="PS51257">
    <property type="entry name" value="PROKAR_LIPOPROTEIN"/>
    <property type="match status" value="1"/>
</dbReference>
<gene>
    <name evidence="1" type="ORF">SAMN04488101_12422</name>
</gene>
<evidence type="ECO:0000313" key="1">
    <source>
        <dbReference type="EMBL" id="SMD17808.1"/>
    </source>
</evidence>
<sequence>MKQLLKTNKITPTIVIAMITFLLFSCKKQEKVVQDPPHIIKLEIRGSTVNDTLQFVKNGKVIAESGKSEGEFGMNLMLTLDQPEAEIQIRKKGQTDILATRKIVADKFEQVIKCYYNGETAYDETIILKFKGYSGVHTLQILIDGKVIAEGGGITSYYSPEQVNIGFEPEQKHQIQIRNKANNAILLTKEISGEEAVQNLRFYFDGLKVHESINFPTPSNPTNMLFTAKFESKVNVYNGPIDILFLSGTSTTKLYEHTATNIRIEVPTDGTFTRPIELPPTEPGIRYSYKFVKRGTLSDIPYITTNEVMPIKPESCYRLVNFEAGGTLMADLTDVKNARPTGSLKSTTFLVVEANLKEFFKVY</sequence>
<dbReference type="Proteomes" id="UP000192678">
    <property type="component" value="Unassembled WGS sequence"/>
</dbReference>
<evidence type="ECO:0000313" key="2">
    <source>
        <dbReference type="Proteomes" id="UP000192678"/>
    </source>
</evidence>
<keyword evidence="2" id="KW-1185">Reference proteome</keyword>
<reference evidence="1 2" key="1">
    <citation type="submission" date="2017-04" db="EMBL/GenBank/DDBJ databases">
        <authorList>
            <person name="Afonso C.L."/>
            <person name="Miller P.J."/>
            <person name="Scott M.A."/>
            <person name="Spackman E."/>
            <person name="Goraichik I."/>
            <person name="Dimitrov K.M."/>
            <person name="Suarez D.L."/>
            <person name="Swayne D.E."/>
        </authorList>
    </citation>
    <scope>NUCLEOTIDE SEQUENCE [LARGE SCALE GENOMIC DNA]</scope>
    <source>
        <strain evidence="1 2">DSM 19625</strain>
    </source>
</reference>
<dbReference type="AlphaFoldDB" id="A0A1W2F879"/>
<protein>
    <submittedName>
        <fullName evidence="1">Uncharacterized protein</fullName>
    </submittedName>
</protein>
<accession>A0A1W2F879</accession>
<name>A0A1W2F879_9SPHI</name>
<proteinExistence type="predicted"/>
<dbReference type="EMBL" id="FWYB01000024">
    <property type="protein sequence ID" value="SMD17808.1"/>
    <property type="molecule type" value="Genomic_DNA"/>
</dbReference>
<organism evidence="1 2">
    <name type="scientific">Pedobacter nyackensis</name>
    <dbReference type="NCBI Taxonomy" id="475255"/>
    <lineage>
        <taxon>Bacteria</taxon>
        <taxon>Pseudomonadati</taxon>
        <taxon>Bacteroidota</taxon>
        <taxon>Sphingobacteriia</taxon>
        <taxon>Sphingobacteriales</taxon>
        <taxon>Sphingobacteriaceae</taxon>
        <taxon>Pedobacter</taxon>
    </lineage>
</organism>
<dbReference type="RefSeq" id="WP_084292420.1">
    <property type="nucleotide sequence ID" value="NZ_FWYB01000024.1"/>
</dbReference>
<dbReference type="OrthoDB" id="680758at2"/>
<dbReference type="STRING" id="475255.SAMN04488101_12422"/>